<evidence type="ECO:0000313" key="2">
    <source>
        <dbReference type="Proteomes" id="UP000309215"/>
    </source>
</evidence>
<reference evidence="1 2" key="1">
    <citation type="submission" date="2019-04" db="EMBL/GenBank/DDBJ databases">
        <authorList>
            <person name="Li Y."/>
            <person name="Wang J."/>
        </authorList>
    </citation>
    <scope>NUCLEOTIDE SEQUENCE [LARGE SCALE GENOMIC DNA]</scope>
    <source>
        <strain evidence="1 2">DSM 14668</strain>
    </source>
</reference>
<dbReference type="Pfam" id="PF07617">
    <property type="entry name" value="DUF1579"/>
    <property type="match status" value="1"/>
</dbReference>
<dbReference type="EMBL" id="SSMQ01000021">
    <property type="protein sequence ID" value="TKD05322.1"/>
    <property type="molecule type" value="Genomic_DNA"/>
</dbReference>
<proteinExistence type="predicted"/>
<comment type="caution">
    <text evidence="1">The sequence shown here is derived from an EMBL/GenBank/DDBJ whole genome shotgun (WGS) entry which is preliminary data.</text>
</comment>
<sequence length="160" mass="18619">MKVEPQKQHLWLQQLVGEWTYEHDAEMEPGKFQKFTGTEVVRSMGDIWVLCEARGEIPGGSPNHMMWTFGYDPEKKAFVGTFVGSMMEYLWVYHDGSLDAEQKVLTLHTEGPDFSAPGKMTSFKDILEIKSEHERVLRSEMLGQDGQWTEIMRQIYRRTK</sequence>
<accession>A0A4U1JCD9</accession>
<dbReference type="InterPro" id="IPR011473">
    <property type="entry name" value="DUF1579"/>
</dbReference>
<dbReference type="RefSeq" id="WP_136930870.1">
    <property type="nucleotide sequence ID" value="NZ_SSMQ01000021.1"/>
</dbReference>
<dbReference type="AlphaFoldDB" id="A0A4U1JCD9"/>
<dbReference type="Proteomes" id="UP000309215">
    <property type="component" value="Unassembled WGS sequence"/>
</dbReference>
<name>A0A4U1JCD9_9BACT</name>
<gene>
    <name evidence="1" type="ORF">E8A74_21230</name>
</gene>
<protein>
    <submittedName>
        <fullName evidence="1">DUF1579 domain-containing protein</fullName>
    </submittedName>
</protein>
<organism evidence="1 2">
    <name type="scientific">Polyangium fumosum</name>
    <dbReference type="NCBI Taxonomy" id="889272"/>
    <lineage>
        <taxon>Bacteria</taxon>
        <taxon>Pseudomonadati</taxon>
        <taxon>Myxococcota</taxon>
        <taxon>Polyangia</taxon>
        <taxon>Polyangiales</taxon>
        <taxon>Polyangiaceae</taxon>
        <taxon>Polyangium</taxon>
    </lineage>
</organism>
<dbReference type="OrthoDB" id="512336at2"/>
<keyword evidence="2" id="KW-1185">Reference proteome</keyword>
<evidence type="ECO:0000313" key="1">
    <source>
        <dbReference type="EMBL" id="TKD05322.1"/>
    </source>
</evidence>